<proteinExistence type="predicted"/>
<dbReference type="EMBL" id="JBJXBP010000002">
    <property type="protein sequence ID" value="KAL3845970.1"/>
    <property type="molecule type" value="Genomic_DNA"/>
</dbReference>
<accession>A0ABD3UAH6</accession>
<comment type="caution">
    <text evidence="1">The sequence shown here is derived from an EMBL/GenBank/DDBJ whole genome shotgun (WGS) entry which is preliminary data.</text>
</comment>
<reference evidence="1 2" key="1">
    <citation type="submission" date="2024-12" db="EMBL/GenBank/DDBJ databases">
        <title>The unique morphological basis and parallel evolutionary history of personate flowers in Penstemon.</title>
        <authorList>
            <person name="Depatie T.H."/>
            <person name="Wessinger C.A."/>
        </authorList>
    </citation>
    <scope>NUCLEOTIDE SEQUENCE [LARGE SCALE GENOMIC DNA]</scope>
    <source>
        <strain evidence="1">WTNN_2</strain>
        <tissue evidence="1">Leaf</tissue>
    </source>
</reference>
<dbReference type="AlphaFoldDB" id="A0ABD3UAH6"/>
<protein>
    <submittedName>
        <fullName evidence="1">Uncharacterized protein</fullName>
    </submittedName>
</protein>
<evidence type="ECO:0000313" key="1">
    <source>
        <dbReference type="EMBL" id="KAL3845970.1"/>
    </source>
</evidence>
<gene>
    <name evidence="1" type="ORF">ACJIZ3_003373</name>
</gene>
<keyword evidence="2" id="KW-1185">Reference proteome</keyword>
<organism evidence="1 2">
    <name type="scientific">Penstemon smallii</name>
    <dbReference type="NCBI Taxonomy" id="265156"/>
    <lineage>
        <taxon>Eukaryota</taxon>
        <taxon>Viridiplantae</taxon>
        <taxon>Streptophyta</taxon>
        <taxon>Embryophyta</taxon>
        <taxon>Tracheophyta</taxon>
        <taxon>Spermatophyta</taxon>
        <taxon>Magnoliopsida</taxon>
        <taxon>eudicotyledons</taxon>
        <taxon>Gunneridae</taxon>
        <taxon>Pentapetalae</taxon>
        <taxon>asterids</taxon>
        <taxon>lamiids</taxon>
        <taxon>Lamiales</taxon>
        <taxon>Plantaginaceae</taxon>
        <taxon>Cheloneae</taxon>
        <taxon>Penstemon</taxon>
    </lineage>
</organism>
<sequence>MMSTPIETLRLSPPDTPLVPSSPICSISFSTRPLLSALEIDPSLKSAANMSVSYTVSIGNSLSSCIIYADVLLIKLGLTSTPSNATLPMRLPLAIRPAKPSKKVDFPAPLGPITAVMHPFEA</sequence>
<evidence type="ECO:0000313" key="2">
    <source>
        <dbReference type="Proteomes" id="UP001634393"/>
    </source>
</evidence>
<name>A0ABD3UAH6_9LAMI</name>
<dbReference type="Proteomes" id="UP001634393">
    <property type="component" value="Unassembled WGS sequence"/>
</dbReference>